<evidence type="ECO:0000313" key="4">
    <source>
        <dbReference type="EMBL" id="MDQ0430150.1"/>
    </source>
</evidence>
<dbReference type="Pfam" id="PF00293">
    <property type="entry name" value="NUDIX"/>
    <property type="match status" value="1"/>
</dbReference>
<dbReference type="InterPro" id="IPR020084">
    <property type="entry name" value="NUDIX_hydrolase_CS"/>
</dbReference>
<dbReference type="PANTHER" id="PTHR43046:SF14">
    <property type="entry name" value="MUTT_NUDIX FAMILY PROTEIN"/>
    <property type="match status" value="1"/>
</dbReference>
<proteinExistence type="predicted"/>
<evidence type="ECO:0000256" key="1">
    <source>
        <dbReference type="ARBA" id="ARBA00001946"/>
    </source>
</evidence>
<accession>A0ABU0H022</accession>
<dbReference type="PROSITE" id="PS51462">
    <property type="entry name" value="NUDIX"/>
    <property type="match status" value="1"/>
</dbReference>
<dbReference type="PANTHER" id="PTHR43046">
    <property type="entry name" value="GDP-MANNOSE MANNOSYL HYDROLASE"/>
    <property type="match status" value="1"/>
</dbReference>
<dbReference type="PROSITE" id="PS00893">
    <property type="entry name" value="NUDIX_BOX"/>
    <property type="match status" value="1"/>
</dbReference>
<comment type="caution">
    <text evidence="4">The sequence shown here is derived from an EMBL/GenBank/DDBJ whole genome shotgun (WGS) entry which is preliminary data.</text>
</comment>
<dbReference type="InterPro" id="IPR015797">
    <property type="entry name" value="NUDIX_hydrolase-like_dom_sf"/>
</dbReference>
<organism evidence="4 5">
    <name type="scientific">Planomicrobium stackebrandtii</name>
    <dbReference type="NCBI Taxonomy" id="253160"/>
    <lineage>
        <taxon>Bacteria</taxon>
        <taxon>Bacillati</taxon>
        <taxon>Bacillota</taxon>
        <taxon>Bacilli</taxon>
        <taxon>Bacillales</taxon>
        <taxon>Caryophanaceae</taxon>
        <taxon>Planomicrobium</taxon>
    </lineage>
</organism>
<dbReference type="CDD" id="cd04693">
    <property type="entry name" value="NUDIX_Hydrolase"/>
    <property type="match status" value="1"/>
</dbReference>
<sequence length="174" mass="19980">MEIWDLFDDERKLLGKQHMRGQAMTPGEYHIVVEIFTFNRDGKLLVTQRDGAKTYPLLWECTGGSVTARETSLVGAVRELEEETGLVADPKDLQLIGSLKKDVYFLDSYMWKSPKQLELTDLNLQDGEVCGAKFVTLAEWEEMNSDQLVVPKVWERYKLYNNCISKKAKTLNIN</sequence>
<evidence type="ECO:0000256" key="2">
    <source>
        <dbReference type="ARBA" id="ARBA00022801"/>
    </source>
</evidence>
<comment type="cofactor">
    <cofactor evidence="1">
        <name>Mg(2+)</name>
        <dbReference type="ChEBI" id="CHEBI:18420"/>
    </cofactor>
</comment>
<evidence type="ECO:0000313" key="5">
    <source>
        <dbReference type="Proteomes" id="UP001241988"/>
    </source>
</evidence>
<dbReference type="SUPFAM" id="SSF55811">
    <property type="entry name" value="Nudix"/>
    <property type="match status" value="1"/>
</dbReference>
<keyword evidence="5" id="KW-1185">Reference proteome</keyword>
<dbReference type="Gene3D" id="3.90.79.10">
    <property type="entry name" value="Nucleoside Triphosphate Pyrophosphohydrolase"/>
    <property type="match status" value="1"/>
</dbReference>
<evidence type="ECO:0000259" key="3">
    <source>
        <dbReference type="PROSITE" id="PS51462"/>
    </source>
</evidence>
<gene>
    <name evidence="4" type="ORF">QOZ98_002986</name>
</gene>
<dbReference type="RefSeq" id="WP_308788132.1">
    <property type="nucleotide sequence ID" value="NZ_JAUSWB010000007.1"/>
</dbReference>
<feature type="domain" description="Nudix hydrolase" evidence="3">
    <location>
        <begin position="28"/>
        <end position="157"/>
    </location>
</feature>
<name>A0ABU0H022_9BACL</name>
<keyword evidence="2" id="KW-0378">Hydrolase</keyword>
<reference evidence="4 5" key="1">
    <citation type="submission" date="2023-07" db="EMBL/GenBank/DDBJ databases">
        <title>Genomic Encyclopedia of Type Strains, Phase IV (KMG-IV): sequencing the most valuable type-strain genomes for metagenomic binning, comparative biology and taxonomic classification.</title>
        <authorList>
            <person name="Goeker M."/>
        </authorList>
    </citation>
    <scope>NUCLEOTIDE SEQUENCE [LARGE SCALE GENOMIC DNA]</scope>
    <source>
        <strain evidence="4 5">DSM 16419</strain>
    </source>
</reference>
<dbReference type="EMBL" id="JAUSWB010000007">
    <property type="protein sequence ID" value="MDQ0430150.1"/>
    <property type="molecule type" value="Genomic_DNA"/>
</dbReference>
<dbReference type="Proteomes" id="UP001241988">
    <property type="component" value="Unassembled WGS sequence"/>
</dbReference>
<dbReference type="InterPro" id="IPR000086">
    <property type="entry name" value="NUDIX_hydrolase_dom"/>
</dbReference>
<protein>
    <submittedName>
        <fullName evidence="4">8-oxo-dGTP pyrophosphatase MutT (NUDIX family)</fullName>
    </submittedName>
</protein>